<reference evidence="1 2" key="1">
    <citation type="submission" date="2020-07" db="EMBL/GenBank/DDBJ databases">
        <title>Genomic Encyclopedia of Type Strains, Phase IV (KMG-V): Genome sequencing to study the core and pangenomes of soil and plant-associated prokaryotes.</title>
        <authorList>
            <person name="Whitman W."/>
        </authorList>
    </citation>
    <scope>NUCLEOTIDE SEQUENCE [LARGE SCALE GENOMIC DNA]</scope>
    <source>
        <strain evidence="1 2">C12</strain>
    </source>
</reference>
<dbReference type="EMBL" id="JACDUN010000001">
    <property type="protein sequence ID" value="MBA2858264.1"/>
    <property type="molecule type" value="Genomic_DNA"/>
</dbReference>
<gene>
    <name evidence="1" type="ORF">HNP93_000965</name>
</gene>
<dbReference type="Proteomes" id="UP000558015">
    <property type="component" value="Unassembled WGS sequence"/>
</dbReference>
<name>A0A7J9P669_METMI</name>
<protein>
    <recommendedName>
        <fullName evidence="3">Restriction endonuclease</fullName>
    </recommendedName>
</protein>
<dbReference type="RefSeq" id="WP_181493260.1">
    <property type="nucleotide sequence ID" value="NZ_JACDUN010000001.1"/>
</dbReference>
<comment type="caution">
    <text evidence="1">The sequence shown here is derived from an EMBL/GenBank/DDBJ whole genome shotgun (WGS) entry which is preliminary data.</text>
</comment>
<proteinExistence type="predicted"/>
<evidence type="ECO:0000313" key="2">
    <source>
        <dbReference type="Proteomes" id="UP000558015"/>
    </source>
</evidence>
<organism evidence="1 2">
    <name type="scientific">Methanococcus maripaludis</name>
    <name type="common">Methanococcus deltae</name>
    <dbReference type="NCBI Taxonomy" id="39152"/>
    <lineage>
        <taxon>Archaea</taxon>
        <taxon>Methanobacteriati</taxon>
        <taxon>Methanobacteriota</taxon>
        <taxon>Methanomada group</taxon>
        <taxon>Methanococci</taxon>
        <taxon>Methanococcales</taxon>
        <taxon>Methanococcaceae</taxon>
        <taxon>Methanococcus</taxon>
    </lineage>
</organism>
<accession>A0A7J9P669</accession>
<evidence type="ECO:0008006" key="3">
    <source>
        <dbReference type="Google" id="ProtNLM"/>
    </source>
</evidence>
<sequence>MYRKLTINGDVDTLIQGEVITVNLNRPKKEKRFFRTDSQLERLKQRAARKSSSFKEFAIEQMFPEEHFKISKIDNKYKNEPDFLIKHKRKGKEFYVKCKFRGYLFKGHYDWIRNDQLECFKNYSHENKKPVYFALGLSGCAKDPDHVYIMPLENADCRLKLVQMTDWKISDETDIYRILKI</sequence>
<dbReference type="AlphaFoldDB" id="A0A7J9P669"/>
<evidence type="ECO:0000313" key="1">
    <source>
        <dbReference type="EMBL" id="MBA2858264.1"/>
    </source>
</evidence>